<dbReference type="PANTHER" id="PTHR33112:SF16">
    <property type="entry name" value="HETEROKARYON INCOMPATIBILITY DOMAIN-CONTAINING PROTEIN"/>
    <property type="match status" value="1"/>
</dbReference>
<reference evidence="3" key="1">
    <citation type="journal article" date="2015" name="BMC Genomics">
        <title>Genomic and transcriptomic analysis of the endophytic fungus Pestalotiopsis fici reveals its lifestyle and high potential for synthesis of natural products.</title>
        <authorList>
            <person name="Wang X."/>
            <person name="Zhang X."/>
            <person name="Liu L."/>
            <person name="Xiang M."/>
            <person name="Wang W."/>
            <person name="Sun X."/>
            <person name="Che Y."/>
            <person name="Guo L."/>
            <person name="Liu G."/>
            <person name="Guo L."/>
            <person name="Wang C."/>
            <person name="Yin W.B."/>
            <person name="Stadler M."/>
            <person name="Zhang X."/>
            <person name="Liu X."/>
        </authorList>
    </citation>
    <scope>NUCLEOTIDE SEQUENCE [LARGE SCALE GENOMIC DNA]</scope>
    <source>
        <strain evidence="3">W106-1 / CGMCC3.15140</strain>
    </source>
</reference>
<dbReference type="InParanoid" id="W3WY94"/>
<dbReference type="eggNOG" id="ENOG502S8TM">
    <property type="taxonomic scope" value="Eukaryota"/>
</dbReference>
<dbReference type="OrthoDB" id="2958217at2759"/>
<dbReference type="GeneID" id="19273676"/>
<dbReference type="Proteomes" id="UP000030651">
    <property type="component" value="Unassembled WGS sequence"/>
</dbReference>
<dbReference type="RefSeq" id="XP_007835435.1">
    <property type="nucleotide sequence ID" value="XM_007837244.1"/>
</dbReference>
<dbReference type="InterPro" id="IPR010730">
    <property type="entry name" value="HET"/>
</dbReference>
<evidence type="ECO:0000259" key="1">
    <source>
        <dbReference type="Pfam" id="PF06985"/>
    </source>
</evidence>
<feature type="domain" description="Heterokaryon incompatibility" evidence="1">
    <location>
        <begin position="196"/>
        <end position="344"/>
    </location>
</feature>
<accession>W3WY94</accession>
<dbReference type="STRING" id="1229662.W3WY94"/>
<dbReference type="EMBL" id="KI912114">
    <property type="protein sequence ID" value="ETS78810.1"/>
    <property type="molecule type" value="Genomic_DNA"/>
</dbReference>
<dbReference type="OMA" id="WIARSHS"/>
<evidence type="ECO:0000313" key="2">
    <source>
        <dbReference type="EMBL" id="ETS78810.1"/>
    </source>
</evidence>
<organism evidence="2 3">
    <name type="scientific">Pestalotiopsis fici (strain W106-1 / CGMCC3.15140)</name>
    <dbReference type="NCBI Taxonomy" id="1229662"/>
    <lineage>
        <taxon>Eukaryota</taxon>
        <taxon>Fungi</taxon>
        <taxon>Dikarya</taxon>
        <taxon>Ascomycota</taxon>
        <taxon>Pezizomycotina</taxon>
        <taxon>Sordariomycetes</taxon>
        <taxon>Xylariomycetidae</taxon>
        <taxon>Amphisphaeriales</taxon>
        <taxon>Sporocadaceae</taxon>
        <taxon>Pestalotiopsis</taxon>
    </lineage>
</organism>
<dbReference type="HOGENOM" id="CLU_002639_5_3_1"/>
<name>W3WY94_PESFW</name>
<keyword evidence="3" id="KW-1185">Reference proteome</keyword>
<dbReference type="PANTHER" id="PTHR33112">
    <property type="entry name" value="DOMAIN PROTEIN, PUTATIVE-RELATED"/>
    <property type="match status" value="1"/>
</dbReference>
<protein>
    <recommendedName>
        <fullName evidence="1">Heterokaryon incompatibility domain-containing protein</fullName>
    </recommendedName>
</protein>
<gene>
    <name evidence="2" type="ORF">PFICI_08663</name>
</gene>
<dbReference type="Pfam" id="PF06985">
    <property type="entry name" value="HET"/>
    <property type="match status" value="1"/>
</dbReference>
<dbReference type="AlphaFoldDB" id="W3WY94"/>
<dbReference type="KEGG" id="pfy:PFICI_08663"/>
<proteinExistence type="predicted"/>
<evidence type="ECO:0000313" key="3">
    <source>
        <dbReference type="Proteomes" id="UP000030651"/>
    </source>
</evidence>
<sequence>MLCNRCQSILQSQADISTPLLTDHHADSKSFKAAIMGCCFLCTALASEIDNVEQKLENSTITSHTKWRSSGNTTTYRIRLWWIARSHSEAFNHGREILLVPSQNPGLELLLQQKARNFLRNLLPLSRHEDLAPRPSLDVARTWMNECLERHPKCKIINSWRTSGGQYQPKRLIDVGHGKGQTWKLVISENAVEYRYATLSHRWTRNQQPCLSQSNLDDFKNGQPVSGLPQAFQDAIKVAISLGIRYIWIDCLCIIQDSDSDWQTESLKMCKIYSHSVLNISATGVSSNAFGFLEMLNKPLLLPPQIKKTLAPRLKNTWQAVDPFFWWAEVTKTPLMKRGWVFQERFLAPRVLHFGAQQILWECAELDACEIYPKGLTRLTKNVGHTGFKNLDPFLASIKGGSTGSSVGGLVPVTGHISFDDELLRSWCNTVESYTRTSLTKGKDKLIALAGVAEMMSSLYAKLGGSSSGYAAGIFTHHVLPMLEWHAHSPLKTKFKTSGSRPDDKDYRAPSWSWASIDGRVYYEFLPGVFGHWDAAEKWRSTTWKKHGREVDKPRKNIGWKPLVFDLVPNVIPVAGSGFGQVERGSSLRCRGRIVPLATIKTPTLSTLLYEDPSLDPVQDSSSTWALPLRCIDFISSEGERSWWITGLMIQPVDDLRRKYRRCGLFFIPSSLGIRMLDIDINADREVKYSNGTILDQLEII</sequence>